<feature type="region of interest" description="Disordered" evidence="1">
    <location>
        <begin position="56"/>
        <end position="81"/>
    </location>
</feature>
<organism evidence="3 4">
    <name type="scientific">Macrosiphum euphorbiae</name>
    <name type="common">potato aphid</name>
    <dbReference type="NCBI Taxonomy" id="13131"/>
    <lineage>
        <taxon>Eukaryota</taxon>
        <taxon>Metazoa</taxon>
        <taxon>Ecdysozoa</taxon>
        <taxon>Arthropoda</taxon>
        <taxon>Hexapoda</taxon>
        <taxon>Insecta</taxon>
        <taxon>Pterygota</taxon>
        <taxon>Neoptera</taxon>
        <taxon>Paraneoptera</taxon>
        <taxon>Hemiptera</taxon>
        <taxon>Sternorrhyncha</taxon>
        <taxon>Aphidomorpha</taxon>
        <taxon>Aphidoidea</taxon>
        <taxon>Aphididae</taxon>
        <taxon>Macrosiphini</taxon>
        <taxon>Macrosiphum</taxon>
    </lineage>
</organism>
<dbReference type="GO" id="GO:0003676">
    <property type="term" value="F:nucleic acid binding"/>
    <property type="evidence" value="ECO:0007669"/>
    <property type="project" value="InterPro"/>
</dbReference>
<proteinExistence type="predicted"/>
<name>A0AAV0WHG4_9HEMI</name>
<dbReference type="GO" id="GO:0008270">
    <property type="term" value="F:zinc ion binding"/>
    <property type="evidence" value="ECO:0007669"/>
    <property type="project" value="InterPro"/>
</dbReference>
<accession>A0AAV0WHG4</accession>
<dbReference type="InterPro" id="IPR001878">
    <property type="entry name" value="Znf_CCHC"/>
</dbReference>
<dbReference type="AlphaFoldDB" id="A0AAV0WHG4"/>
<gene>
    <name evidence="3" type="ORF">MEUPH1_LOCUS10882</name>
</gene>
<feature type="domain" description="CCHC-type" evidence="2">
    <location>
        <begin position="277"/>
        <end position="293"/>
    </location>
</feature>
<feature type="region of interest" description="Disordered" evidence="1">
    <location>
        <begin position="295"/>
        <end position="349"/>
    </location>
</feature>
<keyword evidence="4" id="KW-1185">Reference proteome</keyword>
<feature type="region of interest" description="Disordered" evidence="1">
    <location>
        <begin position="387"/>
        <end position="437"/>
    </location>
</feature>
<comment type="caution">
    <text evidence="3">The sequence shown here is derived from an EMBL/GenBank/DDBJ whole genome shotgun (WGS) entry which is preliminary data.</text>
</comment>
<feature type="compositionally biased region" description="Low complexity" evidence="1">
    <location>
        <begin position="331"/>
        <end position="343"/>
    </location>
</feature>
<evidence type="ECO:0000259" key="2">
    <source>
        <dbReference type="SMART" id="SM00343"/>
    </source>
</evidence>
<dbReference type="EMBL" id="CARXXK010000002">
    <property type="protein sequence ID" value="CAI6354971.1"/>
    <property type="molecule type" value="Genomic_DNA"/>
</dbReference>
<protein>
    <recommendedName>
        <fullName evidence="2">CCHC-type domain-containing protein</fullName>
    </recommendedName>
</protein>
<feature type="region of interest" description="Disordered" evidence="1">
    <location>
        <begin position="1"/>
        <end position="37"/>
    </location>
</feature>
<reference evidence="3 4" key="1">
    <citation type="submission" date="2023-01" db="EMBL/GenBank/DDBJ databases">
        <authorList>
            <person name="Whitehead M."/>
        </authorList>
    </citation>
    <scope>NUCLEOTIDE SEQUENCE [LARGE SCALE GENOMIC DNA]</scope>
</reference>
<dbReference type="Proteomes" id="UP001160148">
    <property type="component" value="Unassembled WGS sequence"/>
</dbReference>
<evidence type="ECO:0000256" key="1">
    <source>
        <dbReference type="SAM" id="MobiDB-lite"/>
    </source>
</evidence>
<sequence length="524" mass="58267">MSNVNKTGRPSLSSVISKPISNKPTIKSNVTQTTKSTNAYNSQTTLLSRTKIPITTTSATSPHSPITTTPTLLPSTSTATSDINNQVITTNTTTHNTNRNYASAASNENYPSREQALVFNSIDGIPQRDYIVAIGKIISPKNIVFVSRISNNRFCIFLSSKQILDSLLEATQTITINDQIIHIRRLINPAKRIVISNVCPSIPNHVILDALKKINVIPVSEIAYLKAGINIEGYEHILSFRRQMFIKHEESPNLPGSLPLLYNQTEYRIFFTNDRITCFLCKSTGHTSNNCKKINVNPQTATPPTQPELVEEPTMEEPSLYPHTSISTPEINIPSPSPKKNPNTSHMPLQTMEGISEDHQTNDTSQSPSHNHAEKTEINFNASCEPHKRHLSENSSTTLPTSPPKANLNADRSRNITKKAKVDRSRSNSLSKTADKISDGLKPAEDIFSNESPISLHQFKYVLENFTNKKLNIHNICKDINSDITSLMLLIDSIRPKVTDRTTKSHLTELAHLLFQSLPPLQDN</sequence>
<dbReference type="SMART" id="SM00343">
    <property type="entry name" value="ZnF_C2HC"/>
    <property type="match status" value="1"/>
</dbReference>
<evidence type="ECO:0000313" key="3">
    <source>
        <dbReference type="EMBL" id="CAI6354971.1"/>
    </source>
</evidence>
<evidence type="ECO:0000313" key="4">
    <source>
        <dbReference type="Proteomes" id="UP001160148"/>
    </source>
</evidence>